<evidence type="ECO:0000313" key="2">
    <source>
        <dbReference type="EMBL" id="UWX65228.1"/>
    </source>
</evidence>
<protein>
    <submittedName>
        <fullName evidence="2">Uncharacterized protein</fullName>
    </submittedName>
</protein>
<keyword evidence="3" id="KW-1185">Reference proteome</keyword>
<reference evidence="2" key="1">
    <citation type="submission" date="2022-09" db="EMBL/GenBank/DDBJ databases">
        <title>genome sequence of Deinococcus rubellus.</title>
        <authorList>
            <person name="Srinivasan S."/>
        </authorList>
    </citation>
    <scope>NUCLEOTIDE SEQUENCE</scope>
    <source>
        <strain evidence="2">Ant6</strain>
    </source>
</reference>
<dbReference type="Proteomes" id="UP001060261">
    <property type="component" value="Chromosome"/>
</dbReference>
<accession>A0ABY5YNA3</accession>
<organism evidence="2 3">
    <name type="scientific">Deinococcus rubellus</name>
    <dbReference type="NCBI Taxonomy" id="1889240"/>
    <lineage>
        <taxon>Bacteria</taxon>
        <taxon>Thermotogati</taxon>
        <taxon>Deinococcota</taxon>
        <taxon>Deinococci</taxon>
        <taxon>Deinococcales</taxon>
        <taxon>Deinococcaceae</taxon>
        <taxon>Deinococcus</taxon>
    </lineage>
</organism>
<gene>
    <name evidence="2" type="ORF">N0D28_06120</name>
</gene>
<sequence>MKKTLTLSPPLARFLKLWPGLIAAFSLLAVWGNQTPHPEQPQRTSLMSALPAAPAELRALPTPTPGPGLLSAPDQAPDVALPVQRRTDVLLGAAQLPPRMPDLTALGRQQTDGG</sequence>
<dbReference type="EMBL" id="CP104213">
    <property type="protein sequence ID" value="UWX65228.1"/>
    <property type="molecule type" value="Genomic_DNA"/>
</dbReference>
<evidence type="ECO:0000313" key="3">
    <source>
        <dbReference type="Proteomes" id="UP001060261"/>
    </source>
</evidence>
<feature type="region of interest" description="Disordered" evidence="1">
    <location>
        <begin position="94"/>
        <end position="114"/>
    </location>
</feature>
<evidence type="ECO:0000256" key="1">
    <source>
        <dbReference type="SAM" id="MobiDB-lite"/>
    </source>
</evidence>
<name>A0ABY5YNA3_9DEIO</name>
<dbReference type="RefSeq" id="WP_260561484.1">
    <property type="nucleotide sequence ID" value="NZ_BAABEC010000192.1"/>
</dbReference>
<proteinExistence type="predicted"/>